<evidence type="ECO:0000313" key="2">
    <source>
        <dbReference type="Proteomes" id="UP001197114"/>
    </source>
</evidence>
<reference evidence="1 2" key="1">
    <citation type="submission" date="2019-11" db="EMBL/GenBank/DDBJ databases">
        <authorList>
            <person name="Ay H."/>
        </authorList>
    </citation>
    <scope>NUCLEOTIDE SEQUENCE [LARGE SCALE GENOMIC DNA]</scope>
    <source>
        <strain evidence="1 2">BG9H</strain>
    </source>
</reference>
<comment type="caution">
    <text evidence="1">The sequence shown here is derived from an EMBL/GenBank/DDBJ whole genome shotgun (WGS) entry which is preliminary data.</text>
</comment>
<name>A0ABS6YHN3_9ACTN</name>
<gene>
    <name evidence="1" type="ORF">GKQ77_04935</name>
</gene>
<evidence type="ECO:0000313" key="1">
    <source>
        <dbReference type="EMBL" id="MBW5420916.1"/>
    </source>
</evidence>
<sequence>MDAALAGLIGALGGSVIGAGGAWGAALVAFRGARYQADRQVAGAHEQWLRQVRRETYAAYLAQVRAAYDMATATTRGLRWNEAPSLPSAAELRQAIQEVREAYARVELEAPRHISLDGYELMAAVTAVLLKIDDWIDEAPSTVPSTAARESVEALQNAIGRKIAALAESCAADIHGE</sequence>
<keyword evidence="2" id="KW-1185">Reference proteome</keyword>
<dbReference type="EMBL" id="WMBF01000024">
    <property type="protein sequence ID" value="MBW5420916.1"/>
    <property type="molecule type" value="Genomic_DNA"/>
</dbReference>
<proteinExistence type="predicted"/>
<accession>A0ABS6YHN3</accession>
<protein>
    <submittedName>
        <fullName evidence="1">Uncharacterized protein</fullName>
    </submittedName>
</protein>
<dbReference type="RefSeq" id="WP_219687469.1">
    <property type="nucleotide sequence ID" value="NZ_WMBF01000024.1"/>
</dbReference>
<dbReference type="Proteomes" id="UP001197114">
    <property type="component" value="Unassembled WGS sequence"/>
</dbReference>
<organism evidence="1 2">
    <name type="scientific">Streptomyces anatolicus</name>
    <dbReference type="NCBI Taxonomy" id="2675858"/>
    <lineage>
        <taxon>Bacteria</taxon>
        <taxon>Bacillati</taxon>
        <taxon>Actinomycetota</taxon>
        <taxon>Actinomycetes</taxon>
        <taxon>Kitasatosporales</taxon>
        <taxon>Streptomycetaceae</taxon>
        <taxon>Streptomyces</taxon>
    </lineage>
</organism>